<reference evidence="2" key="1">
    <citation type="journal article" date="2022" name="Int. J. Mol. Sci.">
        <title>Draft Genome of Tanacetum Coccineum: Genomic Comparison of Closely Related Tanacetum-Family Plants.</title>
        <authorList>
            <person name="Yamashiro T."/>
            <person name="Shiraishi A."/>
            <person name="Nakayama K."/>
            <person name="Satake H."/>
        </authorList>
    </citation>
    <scope>NUCLEOTIDE SEQUENCE</scope>
</reference>
<protein>
    <submittedName>
        <fullName evidence="2">Retrovirus-related pol polyprotein from transposon TNT 1-94</fullName>
    </submittedName>
</protein>
<evidence type="ECO:0000313" key="3">
    <source>
        <dbReference type="Proteomes" id="UP001151760"/>
    </source>
</evidence>
<feature type="domain" description="Retroviral polymerase SH3-like" evidence="1">
    <location>
        <begin position="416"/>
        <end position="471"/>
    </location>
</feature>
<reference evidence="2" key="2">
    <citation type="submission" date="2022-01" db="EMBL/GenBank/DDBJ databases">
        <authorList>
            <person name="Yamashiro T."/>
            <person name="Shiraishi A."/>
            <person name="Satake H."/>
            <person name="Nakayama K."/>
        </authorList>
    </citation>
    <scope>NUCLEOTIDE SEQUENCE</scope>
</reference>
<dbReference type="InterPro" id="IPR012337">
    <property type="entry name" value="RNaseH-like_sf"/>
</dbReference>
<sequence length="485" mass="55696">MNAKQNDKIVKEKKVDITPIDYTSLNKLSEHFVAYFVPKKQLSAEQAFWLPILKTFSEQPSVQPKPVQNDLPHQLPTTSMVKQNLLKAKSHLDNFDKVIKVKTKVTRQKEGTWEFEHIRGAFKIYVNDRILEQIIFQDVMCTTMHSYDDLVEYVDMEQSYIDEYSKCLELAAELSKKKDMVEKVEFFEINELKAKLQTKNITISNLKDHIATLKGKSMFDCTAPVNNSNVIALGMFKLDFPSLSPRLKKNKEAHLDYLNKTKHADTLCALVEQARALKPLDNVLDYACKFATRIQELLLYVSATCPGSRNNSEKLVGITPMNKNRQVRFAEPSTSTSNTQKQINGTEFVNQTLKSYYEDVCISHQKSVTLTPQQNDVVKKRNRTLVEVARTMLIFLKALLFLWSSNLKYLHVFGALCYPTNDSEDLRKLKPKADIGIFIGYSPAKKAYKIYNKQTRLIMETIHAKFDELTTMASEQFSLGPEFNL</sequence>
<proteinExistence type="predicted"/>
<dbReference type="InterPro" id="IPR039537">
    <property type="entry name" value="Retrotran_Ty1/copia-like"/>
</dbReference>
<dbReference type="Proteomes" id="UP001151760">
    <property type="component" value="Unassembled WGS sequence"/>
</dbReference>
<dbReference type="SUPFAM" id="SSF53098">
    <property type="entry name" value="Ribonuclease H-like"/>
    <property type="match status" value="1"/>
</dbReference>
<keyword evidence="3" id="KW-1185">Reference proteome</keyword>
<organism evidence="2 3">
    <name type="scientific">Tanacetum coccineum</name>
    <dbReference type="NCBI Taxonomy" id="301880"/>
    <lineage>
        <taxon>Eukaryota</taxon>
        <taxon>Viridiplantae</taxon>
        <taxon>Streptophyta</taxon>
        <taxon>Embryophyta</taxon>
        <taxon>Tracheophyta</taxon>
        <taxon>Spermatophyta</taxon>
        <taxon>Magnoliopsida</taxon>
        <taxon>eudicotyledons</taxon>
        <taxon>Gunneridae</taxon>
        <taxon>Pentapetalae</taxon>
        <taxon>asterids</taxon>
        <taxon>campanulids</taxon>
        <taxon>Asterales</taxon>
        <taxon>Asteraceae</taxon>
        <taxon>Asteroideae</taxon>
        <taxon>Anthemideae</taxon>
        <taxon>Anthemidinae</taxon>
        <taxon>Tanacetum</taxon>
    </lineage>
</organism>
<dbReference type="EMBL" id="BQNB010010648">
    <property type="protein sequence ID" value="GJS80116.1"/>
    <property type="molecule type" value="Genomic_DNA"/>
</dbReference>
<dbReference type="Gene3D" id="3.30.420.10">
    <property type="entry name" value="Ribonuclease H-like superfamily/Ribonuclease H"/>
    <property type="match status" value="1"/>
</dbReference>
<dbReference type="InterPro" id="IPR057670">
    <property type="entry name" value="SH3_retrovirus"/>
</dbReference>
<accession>A0ABQ4YSY5</accession>
<dbReference type="PANTHER" id="PTHR42648">
    <property type="entry name" value="TRANSPOSASE, PUTATIVE-RELATED"/>
    <property type="match status" value="1"/>
</dbReference>
<gene>
    <name evidence="2" type="ORF">Tco_0729997</name>
</gene>
<name>A0ABQ4YSY5_9ASTR</name>
<dbReference type="InterPro" id="IPR036397">
    <property type="entry name" value="RNaseH_sf"/>
</dbReference>
<evidence type="ECO:0000313" key="2">
    <source>
        <dbReference type="EMBL" id="GJS80116.1"/>
    </source>
</evidence>
<dbReference type="PANTHER" id="PTHR42648:SF21">
    <property type="entry name" value="CYSTEINE-RICH RLK (RECEPTOR-LIKE PROTEIN KINASE) 8"/>
    <property type="match status" value="1"/>
</dbReference>
<dbReference type="Pfam" id="PF25597">
    <property type="entry name" value="SH3_retrovirus"/>
    <property type="match status" value="1"/>
</dbReference>
<evidence type="ECO:0000259" key="1">
    <source>
        <dbReference type="Pfam" id="PF25597"/>
    </source>
</evidence>
<comment type="caution">
    <text evidence="2">The sequence shown here is derived from an EMBL/GenBank/DDBJ whole genome shotgun (WGS) entry which is preliminary data.</text>
</comment>